<gene>
    <name evidence="1" type="ORF">F511_20822</name>
</gene>
<name>A0A2Z7A871_9LAMI</name>
<evidence type="ECO:0000313" key="1">
    <source>
        <dbReference type="EMBL" id="KZV17023.1"/>
    </source>
</evidence>
<proteinExistence type="predicted"/>
<dbReference type="Proteomes" id="UP000250235">
    <property type="component" value="Unassembled WGS sequence"/>
</dbReference>
<accession>A0A2Z7A871</accession>
<organism evidence="1 2">
    <name type="scientific">Dorcoceras hygrometricum</name>
    <dbReference type="NCBI Taxonomy" id="472368"/>
    <lineage>
        <taxon>Eukaryota</taxon>
        <taxon>Viridiplantae</taxon>
        <taxon>Streptophyta</taxon>
        <taxon>Embryophyta</taxon>
        <taxon>Tracheophyta</taxon>
        <taxon>Spermatophyta</taxon>
        <taxon>Magnoliopsida</taxon>
        <taxon>eudicotyledons</taxon>
        <taxon>Gunneridae</taxon>
        <taxon>Pentapetalae</taxon>
        <taxon>asterids</taxon>
        <taxon>lamiids</taxon>
        <taxon>Lamiales</taxon>
        <taxon>Gesneriaceae</taxon>
        <taxon>Didymocarpoideae</taxon>
        <taxon>Trichosporeae</taxon>
        <taxon>Loxocarpinae</taxon>
        <taxon>Dorcoceras</taxon>
    </lineage>
</organism>
<evidence type="ECO:0000313" key="2">
    <source>
        <dbReference type="Proteomes" id="UP000250235"/>
    </source>
</evidence>
<sequence length="130" mass="14297">MLIKALKFLTILDEDSDRDREVDEKLKCSISSFFWSSCASIQSKILILTNTKPAIISLTFLDSMCSLLDWSNLEDIQTGTSAGNIKLVHQIGARAVQGSSAVRLKSGTVQVQRSSADEYTSAVIKCRSNH</sequence>
<keyword evidence="2" id="KW-1185">Reference proteome</keyword>
<protein>
    <submittedName>
        <fullName evidence="1">Uncharacterized protein</fullName>
    </submittedName>
</protein>
<reference evidence="1 2" key="1">
    <citation type="journal article" date="2015" name="Proc. Natl. Acad. Sci. U.S.A.">
        <title>The resurrection genome of Boea hygrometrica: A blueprint for survival of dehydration.</title>
        <authorList>
            <person name="Xiao L."/>
            <person name="Yang G."/>
            <person name="Zhang L."/>
            <person name="Yang X."/>
            <person name="Zhao S."/>
            <person name="Ji Z."/>
            <person name="Zhou Q."/>
            <person name="Hu M."/>
            <person name="Wang Y."/>
            <person name="Chen M."/>
            <person name="Xu Y."/>
            <person name="Jin H."/>
            <person name="Xiao X."/>
            <person name="Hu G."/>
            <person name="Bao F."/>
            <person name="Hu Y."/>
            <person name="Wan P."/>
            <person name="Li L."/>
            <person name="Deng X."/>
            <person name="Kuang T."/>
            <person name="Xiang C."/>
            <person name="Zhu J.K."/>
            <person name="Oliver M.J."/>
            <person name="He Y."/>
        </authorList>
    </citation>
    <scope>NUCLEOTIDE SEQUENCE [LARGE SCALE GENOMIC DNA]</scope>
    <source>
        <strain evidence="2">cv. XS01</strain>
    </source>
</reference>
<dbReference type="EMBL" id="KV018468">
    <property type="protein sequence ID" value="KZV17023.1"/>
    <property type="molecule type" value="Genomic_DNA"/>
</dbReference>
<dbReference type="AlphaFoldDB" id="A0A2Z7A871"/>